<dbReference type="SUPFAM" id="SSF81901">
    <property type="entry name" value="HCP-like"/>
    <property type="match status" value="1"/>
</dbReference>
<keyword evidence="2 3" id="KW-0802">TPR repeat</keyword>
<dbReference type="SMART" id="SM00028">
    <property type="entry name" value="TPR"/>
    <property type="match status" value="6"/>
</dbReference>
<dbReference type="Pfam" id="PF13181">
    <property type="entry name" value="TPR_8"/>
    <property type="match status" value="1"/>
</dbReference>
<evidence type="ECO:0000256" key="2">
    <source>
        <dbReference type="ARBA" id="ARBA00022803"/>
    </source>
</evidence>
<gene>
    <name evidence="5" type="ORF">ACFSSB_11060</name>
</gene>
<dbReference type="RefSeq" id="WP_379904163.1">
    <property type="nucleotide sequence ID" value="NZ_JBHULM010000011.1"/>
</dbReference>
<sequence>MKKQLYILLFVFGILLFPQVNYAQVDFNKKPDDDLGNNEDAYQELFFEALKQKGIENYDRAIEALLKCEEIDDSDAALFFELGKNYNKLKDFGAAEKALQQAIKKEPDNEWYLDELYDVYAKQNNLEKAIKTVKQLVKYHPDYKEDLATLYVKTKKYDDALEVLDEMDAEFGVSETRDRVRNMIYNATGDKKGQIEKLEERVEENPDLEINYLSLIFRYSENNEKEKAFETAKKLLQSHPNSQMVHLALYKFYLDDNEAEKAVASMEIVLNSSQIKPEAKMMVLADFVKFVGKNPEYESQLVAITSKIADDEKGKSNIEVAQYFLAKGEKDKALAYYEKALEKEPENYGVLRNVLLLYIDVENYAKAVEMSEDALDKYPSQPIFYLVHGVAQNKQNQPEKAIRVLETGLDYVIDDNKMESDFYKQISISYLQLNNTVKAKSFSDKAKQLESTN</sequence>
<keyword evidence="1" id="KW-0677">Repeat</keyword>
<dbReference type="PANTHER" id="PTHR44227">
    <property type="match status" value="1"/>
</dbReference>
<keyword evidence="4" id="KW-0732">Signal</keyword>
<name>A0ABW5K1T9_9FLAO</name>
<organism evidence="5 6">
    <name type="scientific">Lacinutrix gracilariae</name>
    <dbReference type="NCBI Taxonomy" id="1747198"/>
    <lineage>
        <taxon>Bacteria</taxon>
        <taxon>Pseudomonadati</taxon>
        <taxon>Bacteroidota</taxon>
        <taxon>Flavobacteriia</taxon>
        <taxon>Flavobacteriales</taxon>
        <taxon>Flavobacteriaceae</taxon>
        <taxon>Lacinutrix</taxon>
    </lineage>
</organism>
<proteinExistence type="predicted"/>
<evidence type="ECO:0000313" key="6">
    <source>
        <dbReference type="Proteomes" id="UP001597467"/>
    </source>
</evidence>
<dbReference type="InterPro" id="IPR011990">
    <property type="entry name" value="TPR-like_helical_dom_sf"/>
</dbReference>
<dbReference type="EMBL" id="JBHULM010000011">
    <property type="protein sequence ID" value="MFD2542858.1"/>
    <property type="molecule type" value="Genomic_DNA"/>
</dbReference>
<accession>A0ABW5K1T9</accession>
<evidence type="ECO:0000256" key="4">
    <source>
        <dbReference type="SAM" id="SignalP"/>
    </source>
</evidence>
<feature type="signal peptide" evidence="4">
    <location>
        <begin position="1"/>
        <end position="23"/>
    </location>
</feature>
<dbReference type="Proteomes" id="UP001597467">
    <property type="component" value="Unassembled WGS sequence"/>
</dbReference>
<keyword evidence="6" id="KW-1185">Reference proteome</keyword>
<dbReference type="PROSITE" id="PS50005">
    <property type="entry name" value="TPR"/>
    <property type="match status" value="2"/>
</dbReference>
<dbReference type="Gene3D" id="1.25.40.10">
    <property type="entry name" value="Tetratricopeptide repeat domain"/>
    <property type="match status" value="3"/>
</dbReference>
<dbReference type="InterPro" id="IPR019734">
    <property type="entry name" value="TPR_rpt"/>
</dbReference>
<dbReference type="PANTHER" id="PTHR44227:SF3">
    <property type="entry name" value="PROTEIN O-MANNOSYL-TRANSFERASE TMTC4"/>
    <property type="match status" value="1"/>
</dbReference>
<evidence type="ECO:0000256" key="1">
    <source>
        <dbReference type="ARBA" id="ARBA00022737"/>
    </source>
</evidence>
<reference evidence="6" key="1">
    <citation type="journal article" date="2019" name="Int. J. Syst. Evol. Microbiol.">
        <title>The Global Catalogue of Microorganisms (GCM) 10K type strain sequencing project: providing services to taxonomists for standard genome sequencing and annotation.</title>
        <authorList>
            <consortium name="The Broad Institute Genomics Platform"/>
            <consortium name="The Broad Institute Genome Sequencing Center for Infectious Disease"/>
            <person name="Wu L."/>
            <person name="Ma J."/>
        </authorList>
    </citation>
    <scope>NUCLEOTIDE SEQUENCE [LARGE SCALE GENOMIC DNA]</scope>
    <source>
        <strain evidence="6">KCTC 42808</strain>
    </source>
</reference>
<feature type="repeat" description="TPR" evidence="3">
    <location>
        <begin position="76"/>
        <end position="109"/>
    </location>
</feature>
<dbReference type="Pfam" id="PF01535">
    <property type="entry name" value="PPR"/>
    <property type="match status" value="1"/>
</dbReference>
<dbReference type="InterPro" id="IPR002885">
    <property type="entry name" value="PPR_rpt"/>
</dbReference>
<dbReference type="Pfam" id="PF14559">
    <property type="entry name" value="TPR_19"/>
    <property type="match status" value="1"/>
</dbReference>
<comment type="caution">
    <text evidence="5">The sequence shown here is derived from an EMBL/GenBank/DDBJ whole genome shotgun (WGS) entry which is preliminary data.</text>
</comment>
<feature type="chain" id="PRO_5046637142" evidence="4">
    <location>
        <begin position="24"/>
        <end position="453"/>
    </location>
</feature>
<feature type="repeat" description="TPR" evidence="3">
    <location>
        <begin position="314"/>
        <end position="347"/>
    </location>
</feature>
<evidence type="ECO:0000313" key="5">
    <source>
        <dbReference type="EMBL" id="MFD2542858.1"/>
    </source>
</evidence>
<evidence type="ECO:0000256" key="3">
    <source>
        <dbReference type="PROSITE-ProRule" id="PRU00339"/>
    </source>
</evidence>
<dbReference type="SUPFAM" id="SSF48452">
    <property type="entry name" value="TPR-like"/>
    <property type="match status" value="1"/>
</dbReference>
<dbReference type="InterPro" id="IPR052346">
    <property type="entry name" value="O-mannosyl-transferase_TMTC"/>
</dbReference>
<protein>
    <submittedName>
        <fullName evidence="5">Tetratricopeptide repeat protein</fullName>
    </submittedName>
</protein>